<evidence type="ECO:0000256" key="2">
    <source>
        <dbReference type="ARBA" id="ARBA00022801"/>
    </source>
</evidence>
<dbReference type="SMART" id="SM00640">
    <property type="entry name" value="Glyco_32"/>
    <property type="match status" value="1"/>
</dbReference>
<reference evidence="5 6" key="1">
    <citation type="submission" date="2016-11" db="EMBL/GenBank/DDBJ databases">
        <authorList>
            <person name="Jaros S."/>
            <person name="Januszkiewicz K."/>
            <person name="Wedrychowicz H."/>
        </authorList>
    </citation>
    <scope>NUCLEOTIDE SEQUENCE [LARGE SCALE GENOMIC DNA]</scope>
    <source>
        <strain evidence="5 6">DSM 15930</strain>
    </source>
</reference>
<protein>
    <submittedName>
        <fullName evidence="5">Fructan beta-fructosidase</fullName>
    </submittedName>
</protein>
<dbReference type="EMBL" id="FRCP01000006">
    <property type="protein sequence ID" value="SHM12516.1"/>
    <property type="molecule type" value="Genomic_DNA"/>
</dbReference>
<dbReference type="GO" id="GO:0004575">
    <property type="term" value="F:sucrose alpha-glucosidase activity"/>
    <property type="evidence" value="ECO:0007669"/>
    <property type="project" value="TreeGrafter"/>
</dbReference>
<dbReference type="InterPro" id="IPR023296">
    <property type="entry name" value="Glyco_hydro_beta-prop_sf"/>
</dbReference>
<keyword evidence="3" id="KW-0326">Glycosidase</keyword>
<dbReference type="Gene3D" id="2.115.10.20">
    <property type="entry name" value="Glycosyl hydrolase domain, family 43"/>
    <property type="match status" value="1"/>
</dbReference>
<organism evidence="5 6">
    <name type="scientific">Anaerosporobacter mobilis DSM 15930</name>
    <dbReference type="NCBI Taxonomy" id="1120996"/>
    <lineage>
        <taxon>Bacteria</taxon>
        <taxon>Bacillati</taxon>
        <taxon>Bacillota</taxon>
        <taxon>Clostridia</taxon>
        <taxon>Lachnospirales</taxon>
        <taxon>Lachnospiraceae</taxon>
        <taxon>Anaerosporobacter</taxon>
    </lineage>
</organism>
<dbReference type="InterPro" id="IPR001362">
    <property type="entry name" value="Glyco_hydro_32"/>
</dbReference>
<dbReference type="OrthoDB" id="9759709at2"/>
<dbReference type="Pfam" id="PF00251">
    <property type="entry name" value="Glyco_hydro_32N"/>
    <property type="match status" value="1"/>
</dbReference>
<gene>
    <name evidence="5" type="ORF">SAMN02746066_00897</name>
</gene>
<comment type="similarity">
    <text evidence="1">Belongs to the glycosyl hydrolase 32 family.</text>
</comment>
<keyword evidence="6" id="KW-1185">Reference proteome</keyword>
<dbReference type="PANTHER" id="PTHR42800">
    <property type="entry name" value="EXOINULINASE INUD (AFU_ORTHOLOGUE AFUA_5G00480)"/>
    <property type="match status" value="1"/>
</dbReference>
<dbReference type="AlphaFoldDB" id="A0A1M7G8L0"/>
<name>A0A1M7G8L0_9FIRM</name>
<evidence type="ECO:0000313" key="6">
    <source>
        <dbReference type="Proteomes" id="UP000184038"/>
    </source>
</evidence>
<feature type="domain" description="Glycosyl hydrolase family 32 N-terminal" evidence="4">
    <location>
        <begin position="95"/>
        <end position="375"/>
    </location>
</feature>
<dbReference type="GO" id="GO:0005987">
    <property type="term" value="P:sucrose catabolic process"/>
    <property type="evidence" value="ECO:0007669"/>
    <property type="project" value="TreeGrafter"/>
</dbReference>
<evidence type="ECO:0000256" key="3">
    <source>
        <dbReference type="ARBA" id="ARBA00023295"/>
    </source>
</evidence>
<dbReference type="GO" id="GO:0005737">
    <property type="term" value="C:cytoplasm"/>
    <property type="evidence" value="ECO:0007669"/>
    <property type="project" value="TreeGrafter"/>
</dbReference>
<dbReference type="Proteomes" id="UP000184038">
    <property type="component" value="Unassembled WGS sequence"/>
</dbReference>
<evidence type="ECO:0000259" key="4">
    <source>
        <dbReference type="Pfam" id="PF00251"/>
    </source>
</evidence>
<dbReference type="RefSeq" id="WP_073283498.1">
    <property type="nucleotide sequence ID" value="NZ_FRCP01000006.1"/>
</dbReference>
<accession>A0A1M7G8L0</accession>
<dbReference type="InterPro" id="IPR013148">
    <property type="entry name" value="Glyco_hydro_32_N"/>
</dbReference>
<evidence type="ECO:0000313" key="5">
    <source>
        <dbReference type="EMBL" id="SHM12516.1"/>
    </source>
</evidence>
<dbReference type="SUPFAM" id="SSF75005">
    <property type="entry name" value="Arabinanase/levansucrase/invertase"/>
    <property type="match status" value="1"/>
</dbReference>
<evidence type="ECO:0000256" key="1">
    <source>
        <dbReference type="ARBA" id="ARBA00009902"/>
    </source>
</evidence>
<proteinExistence type="inferred from homology"/>
<dbReference type="CDD" id="cd18622">
    <property type="entry name" value="GH32_Inu-like"/>
    <property type="match status" value="1"/>
</dbReference>
<sequence length="515" mass="59619">MKFKINCEKSYLWIPVQVHGEQTEITFEIDDEKVMEFKVPIGNDSSIDFYASIPIDDFKGKTFVLSGTDGIDFYNGITQEDVPYQNKQITRPQIHFTANTGWINDPNGLVYQDGVYHMYFQYNPFHVEWENMSWGHATSTDLLHWKQEDTVLWPDEYGMMFSGCGLRNDKKLLDLPKDTLVYYYSAAGGTTTWSKNREFVQGIAYSTDNGKHITKMKDVNIPTIEKENRDPKVFWHEKSQAYIMVLWLQEDEFAVLRSTDLKDFTVSQRLRLTDAFECPDLFELQVVGEEETRWVFWCADGYYYIGDFDGYTFTNHSDKLVSYANKLPYAAQTISGLDNRHVSIPWLRARFEGKPYTGAMGIPREFSLLRTDDELRLQHNLCKEYKDARQLIGTTSLTDRMVITRSQVPMEIEITWEGECNDELTIEIGEEIIKVDFIGRQLNYKEETSSLFNASTGELLSIIIDENVIEVTAQDSTIYAVYELPGQSFTGKIGVYSNKSEKHYNINIYEIEMGS</sequence>
<keyword evidence="2" id="KW-0378">Hydrolase</keyword>
<dbReference type="STRING" id="1120996.SAMN02746066_00897"/>
<dbReference type="PANTHER" id="PTHR42800:SF1">
    <property type="entry name" value="EXOINULINASE INUD (AFU_ORTHOLOGUE AFUA_5G00480)"/>
    <property type="match status" value="1"/>
</dbReference>